<keyword evidence="3" id="KW-1185">Reference proteome</keyword>
<keyword evidence="1" id="KW-0812">Transmembrane</keyword>
<comment type="caution">
    <text evidence="2">The sequence shown here is derived from an EMBL/GenBank/DDBJ whole genome shotgun (WGS) entry which is preliminary data.</text>
</comment>
<organism evidence="2 3">
    <name type="scientific">Mucilaginibacter pocheonensis</name>
    <dbReference type="NCBI Taxonomy" id="398050"/>
    <lineage>
        <taxon>Bacteria</taxon>
        <taxon>Pseudomonadati</taxon>
        <taxon>Bacteroidota</taxon>
        <taxon>Sphingobacteriia</taxon>
        <taxon>Sphingobacteriales</taxon>
        <taxon>Sphingobacteriaceae</taxon>
        <taxon>Mucilaginibacter</taxon>
    </lineage>
</organism>
<gene>
    <name evidence="2" type="ORF">J2W55_004666</name>
</gene>
<proteinExistence type="predicted"/>
<feature type="transmembrane region" description="Helical" evidence="1">
    <location>
        <begin position="108"/>
        <end position="129"/>
    </location>
</feature>
<dbReference type="Proteomes" id="UP001247620">
    <property type="component" value="Unassembled WGS sequence"/>
</dbReference>
<name>A0ABU1TJ30_9SPHI</name>
<evidence type="ECO:0000256" key="1">
    <source>
        <dbReference type="SAM" id="Phobius"/>
    </source>
</evidence>
<reference evidence="2 3" key="1">
    <citation type="submission" date="2023-07" db="EMBL/GenBank/DDBJ databases">
        <title>Sorghum-associated microbial communities from plants grown in Nebraska, USA.</title>
        <authorList>
            <person name="Schachtman D."/>
        </authorList>
    </citation>
    <scope>NUCLEOTIDE SEQUENCE [LARGE SCALE GENOMIC DNA]</scope>
    <source>
        <strain evidence="2 3">3262</strain>
    </source>
</reference>
<protein>
    <submittedName>
        <fullName evidence="2">Uncharacterized protein</fullName>
    </submittedName>
</protein>
<keyword evidence="1" id="KW-1133">Transmembrane helix</keyword>
<feature type="transmembrane region" description="Helical" evidence="1">
    <location>
        <begin position="53"/>
        <end position="75"/>
    </location>
</feature>
<evidence type="ECO:0000313" key="2">
    <source>
        <dbReference type="EMBL" id="MDR6944806.1"/>
    </source>
</evidence>
<dbReference type="EMBL" id="JAVDUU010000004">
    <property type="protein sequence ID" value="MDR6944806.1"/>
    <property type="molecule type" value="Genomic_DNA"/>
</dbReference>
<keyword evidence="1" id="KW-0472">Membrane</keyword>
<evidence type="ECO:0000313" key="3">
    <source>
        <dbReference type="Proteomes" id="UP001247620"/>
    </source>
</evidence>
<feature type="transmembrane region" description="Helical" evidence="1">
    <location>
        <begin position="20"/>
        <end position="41"/>
    </location>
</feature>
<sequence length="141" mass="16397">MTLTSVHHIYGAIIYHTQWRLHVLLLSVPVIIITLYLNWLLSRNGNSGNRYSFWIYWTITLLVPIILIGLFEGIYNHILKNILFFGGVSKNSMSKLFPPGMYEMPDDIFFEITGMMQGIVAVVLTVYFIHLTKRMTQTKDR</sequence>
<accession>A0ABU1TJ30</accession>
<dbReference type="RefSeq" id="WP_310101636.1">
    <property type="nucleotide sequence ID" value="NZ_JAVDUU010000004.1"/>
</dbReference>